<proteinExistence type="inferred from homology"/>
<dbReference type="Gene3D" id="3.90.1410.10">
    <property type="entry name" value="set domain protein methyltransferase, domain 1"/>
    <property type="match status" value="1"/>
</dbReference>
<dbReference type="InterPro" id="IPR015353">
    <property type="entry name" value="Rubisco_LSMT_subst-bd"/>
</dbReference>
<dbReference type="OrthoDB" id="6410874at2759"/>
<dbReference type="EC" id="2.1.1.85" evidence="4"/>
<dbReference type="EMBL" id="NCKU01002884">
    <property type="protein sequence ID" value="RWS08611.1"/>
    <property type="molecule type" value="Genomic_DNA"/>
</dbReference>
<reference evidence="6 7" key="1">
    <citation type="journal article" date="2018" name="Gigascience">
        <title>Genomes of trombidid mites reveal novel predicted allergens and laterally-transferred genes associated with secondary metabolism.</title>
        <authorList>
            <person name="Dong X."/>
            <person name="Chaisiri K."/>
            <person name="Xia D."/>
            <person name="Armstrong S.D."/>
            <person name="Fang Y."/>
            <person name="Donnelly M.J."/>
            <person name="Kadowaki T."/>
            <person name="McGarry J.W."/>
            <person name="Darby A.C."/>
            <person name="Makepeace B.L."/>
        </authorList>
    </citation>
    <scope>NUCLEOTIDE SEQUENCE [LARGE SCALE GENOMIC DNA]</scope>
    <source>
        <strain evidence="6">UoL-WK</strain>
    </source>
</reference>
<evidence type="ECO:0000256" key="4">
    <source>
        <dbReference type="PROSITE-ProRule" id="PRU00898"/>
    </source>
</evidence>
<comment type="caution">
    <text evidence="6">The sequence shown here is derived from an EMBL/GenBank/DDBJ whole genome shotgun (WGS) entry which is preliminary data.</text>
</comment>
<dbReference type="Pfam" id="PF09273">
    <property type="entry name" value="Rubis-subs-bind"/>
    <property type="match status" value="1"/>
</dbReference>
<keyword evidence="7" id="KW-1185">Reference proteome</keyword>
<dbReference type="AlphaFoldDB" id="A0A3S3PAH4"/>
<dbReference type="STRING" id="1965070.A0A3S3PAH4"/>
<gene>
    <name evidence="6" type="ORF">B4U79_04506</name>
</gene>
<dbReference type="InterPro" id="IPR046341">
    <property type="entry name" value="SET_dom_sf"/>
</dbReference>
<evidence type="ECO:0000259" key="5">
    <source>
        <dbReference type="Pfam" id="PF09273"/>
    </source>
</evidence>
<evidence type="ECO:0000256" key="1">
    <source>
        <dbReference type="ARBA" id="ARBA00022603"/>
    </source>
</evidence>
<keyword evidence="3 4" id="KW-0949">S-adenosyl-L-methionine</keyword>
<evidence type="ECO:0000313" key="7">
    <source>
        <dbReference type="Proteomes" id="UP000285301"/>
    </source>
</evidence>
<dbReference type="InterPro" id="IPR025785">
    <property type="entry name" value="SETD3"/>
</dbReference>
<dbReference type="PANTHER" id="PTHR13271">
    <property type="entry name" value="UNCHARACTERIZED PUTATIVE METHYLTRANSFERASE"/>
    <property type="match status" value="1"/>
</dbReference>
<dbReference type="InterPro" id="IPR050600">
    <property type="entry name" value="SETD3_SETD6_MTase"/>
</dbReference>
<dbReference type="GO" id="GO:0032259">
    <property type="term" value="P:methylation"/>
    <property type="evidence" value="ECO:0007669"/>
    <property type="project" value="UniProtKB-KW"/>
</dbReference>
<comment type="catalytic activity">
    <reaction evidence="4">
        <text>L-histidyl-[protein] + S-adenosyl-L-methionine = N(tele)-methyl-L-histidyl-[protein] + S-adenosyl-L-homocysteine + H(+)</text>
        <dbReference type="Rhea" id="RHEA:19369"/>
        <dbReference type="Rhea" id="RHEA-COMP:9745"/>
        <dbReference type="Rhea" id="RHEA-COMP:11600"/>
        <dbReference type="ChEBI" id="CHEBI:15378"/>
        <dbReference type="ChEBI" id="CHEBI:16367"/>
        <dbReference type="ChEBI" id="CHEBI:29979"/>
        <dbReference type="ChEBI" id="CHEBI:57856"/>
        <dbReference type="ChEBI" id="CHEBI:59789"/>
        <dbReference type="EC" id="2.1.1.85"/>
    </reaction>
</comment>
<evidence type="ECO:0000256" key="3">
    <source>
        <dbReference type="ARBA" id="ARBA00022691"/>
    </source>
</evidence>
<dbReference type="PANTHER" id="PTHR13271:SF47">
    <property type="entry name" value="ACTIN-HISTIDINE N-METHYLTRANSFERASE"/>
    <property type="match status" value="1"/>
</dbReference>
<dbReference type="GO" id="GO:0018064">
    <property type="term" value="F:protein-L-histidine N-tele-methyltransferase activity"/>
    <property type="evidence" value="ECO:0007669"/>
    <property type="project" value="UniProtKB-EC"/>
</dbReference>
<dbReference type="SUPFAM" id="SSF81822">
    <property type="entry name" value="RuBisCo LSMT C-terminal, substrate-binding domain"/>
    <property type="match status" value="1"/>
</dbReference>
<evidence type="ECO:0000256" key="2">
    <source>
        <dbReference type="ARBA" id="ARBA00022679"/>
    </source>
</evidence>
<accession>A0A3S3PAH4</accession>
<dbReference type="PROSITE" id="PS51565">
    <property type="entry name" value="SAM_MT85_SETD3"/>
    <property type="match status" value="1"/>
</dbReference>
<keyword evidence="2 4" id="KW-0808">Transferase</keyword>
<keyword evidence="1 4" id="KW-0489">Methyltransferase</keyword>
<protein>
    <recommendedName>
        <fullName evidence="4">protein-histidine N-methyltransferase</fullName>
        <ecNumber evidence="4">2.1.1.85</ecNumber>
    </recommendedName>
</protein>
<comment type="similarity">
    <text evidence="4">Belongs to the class V-like SAM-binding methyltransferase superfamily. SETD3 actin-histidine methyltransferase family.</text>
</comment>
<feature type="domain" description="Rubisco LSMT substrate-binding" evidence="5">
    <location>
        <begin position="108"/>
        <end position="201"/>
    </location>
</feature>
<dbReference type="Proteomes" id="UP000285301">
    <property type="component" value="Unassembled WGS sequence"/>
</dbReference>
<dbReference type="Gene3D" id="3.90.1420.10">
    <property type="entry name" value="Rubisco LSMT, substrate-binding domain"/>
    <property type="match status" value="1"/>
</dbReference>
<organism evidence="6 7">
    <name type="scientific">Dinothrombium tinctorium</name>
    <dbReference type="NCBI Taxonomy" id="1965070"/>
    <lineage>
        <taxon>Eukaryota</taxon>
        <taxon>Metazoa</taxon>
        <taxon>Ecdysozoa</taxon>
        <taxon>Arthropoda</taxon>
        <taxon>Chelicerata</taxon>
        <taxon>Arachnida</taxon>
        <taxon>Acari</taxon>
        <taxon>Acariformes</taxon>
        <taxon>Trombidiformes</taxon>
        <taxon>Prostigmata</taxon>
        <taxon>Anystina</taxon>
        <taxon>Parasitengona</taxon>
        <taxon>Trombidioidea</taxon>
        <taxon>Trombidiidae</taxon>
        <taxon>Dinothrombium</taxon>
    </lineage>
</organism>
<dbReference type="GO" id="GO:0016279">
    <property type="term" value="F:protein-lysine N-methyltransferase activity"/>
    <property type="evidence" value="ECO:0007669"/>
    <property type="project" value="TreeGrafter"/>
</dbReference>
<sequence length="214" mass="24475">MDLLPSLYRWGISTTMTRQNFVPSTDGSAMINALIPLWDLCNHKSGKRSTDFSTENDAVLCYAMENIAADEEIHIFYGVRSNFEFLVHNGFVTDYNENDFVYLKLGISKNDPCFNLKTEICTKSQIAISSNFILTSRMAQVNKDLLAFLRVFHMNQGELENWKDEDKEELFSATSDKFKEIDKRIDLFLSTRCELLLKSYPPVKILGTAKPTPS</sequence>
<dbReference type="InterPro" id="IPR036464">
    <property type="entry name" value="Rubisco_LSMT_subst-bd_sf"/>
</dbReference>
<name>A0A3S3PAH4_9ACAR</name>
<dbReference type="SUPFAM" id="SSF82199">
    <property type="entry name" value="SET domain"/>
    <property type="match status" value="1"/>
</dbReference>
<evidence type="ECO:0000313" key="6">
    <source>
        <dbReference type="EMBL" id="RWS08611.1"/>
    </source>
</evidence>